<evidence type="ECO:0000313" key="1">
    <source>
        <dbReference type="Proteomes" id="UP000504631"/>
    </source>
</evidence>
<dbReference type="AlphaFoldDB" id="A0A6J3KHF8"/>
<accession>A0A6J3KHF8</accession>
<organism evidence="1 2">
    <name type="scientific">Bombus vosnesenskii</name>
    <dbReference type="NCBI Taxonomy" id="207650"/>
    <lineage>
        <taxon>Eukaryota</taxon>
        <taxon>Metazoa</taxon>
        <taxon>Ecdysozoa</taxon>
        <taxon>Arthropoda</taxon>
        <taxon>Hexapoda</taxon>
        <taxon>Insecta</taxon>
        <taxon>Pterygota</taxon>
        <taxon>Neoptera</taxon>
        <taxon>Endopterygota</taxon>
        <taxon>Hymenoptera</taxon>
        <taxon>Apocrita</taxon>
        <taxon>Aculeata</taxon>
        <taxon>Apoidea</taxon>
        <taxon>Anthophila</taxon>
        <taxon>Apidae</taxon>
        <taxon>Bombus</taxon>
        <taxon>Pyrobombus</taxon>
    </lineage>
</organism>
<dbReference type="GeneID" id="117234541"/>
<sequence length="105" mass="12439">MKLMPRNRNHRVSNLILINDKRITRCEDCNVRFLNIFTVTFRNSNDGYPALTFSYMRGGFSRGSACQYEIKDIIERKIIQVVSIQYRLGSFDNQTANKYLHYYLC</sequence>
<proteinExistence type="predicted"/>
<dbReference type="InterPro" id="IPR029058">
    <property type="entry name" value="AB_hydrolase_fold"/>
</dbReference>
<dbReference type="KEGG" id="bvk:117234541"/>
<keyword evidence="1" id="KW-1185">Reference proteome</keyword>
<dbReference type="RefSeq" id="XP_033351761.1">
    <property type="nucleotide sequence ID" value="XM_033495870.1"/>
</dbReference>
<evidence type="ECO:0000313" key="2">
    <source>
        <dbReference type="RefSeq" id="XP_033351761.1"/>
    </source>
</evidence>
<gene>
    <name evidence="2" type="primary">LOC117234541</name>
</gene>
<dbReference type="Proteomes" id="UP000504631">
    <property type="component" value="Unplaced"/>
</dbReference>
<dbReference type="Gene3D" id="3.40.50.1820">
    <property type="entry name" value="alpha/beta hydrolase"/>
    <property type="match status" value="1"/>
</dbReference>
<name>A0A6J3KHF8_9HYME</name>
<protein>
    <submittedName>
        <fullName evidence="2">Uncharacterized protein LOC117234541</fullName>
    </submittedName>
</protein>
<reference evidence="2" key="1">
    <citation type="submission" date="2025-08" db="UniProtKB">
        <authorList>
            <consortium name="RefSeq"/>
        </authorList>
    </citation>
    <scope>IDENTIFICATION</scope>
    <source>
        <tissue evidence="2">Muscle</tissue>
    </source>
</reference>